<dbReference type="Gene3D" id="2.120.10.30">
    <property type="entry name" value="TolB, C-terminal domain"/>
    <property type="match status" value="1"/>
</dbReference>
<dbReference type="CDD" id="cd09630">
    <property type="entry name" value="CDH_like_cytochrome"/>
    <property type="match status" value="1"/>
</dbReference>
<gene>
    <name evidence="5" type="ORF">SAPIO_CDS4575</name>
</gene>
<protein>
    <submittedName>
        <fullName evidence="5">Uncharacterized protein</fullName>
    </submittedName>
</protein>
<dbReference type="InterPro" id="IPR011041">
    <property type="entry name" value="Quinoprot_gluc/sorb_DH_b-prop"/>
</dbReference>
<dbReference type="Gene3D" id="2.60.40.1210">
    <property type="entry name" value="Cellobiose dehydrogenase, cytochrome domain"/>
    <property type="match status" value="1"/>
</dbReference>
<evidence type="ECO:0000259" key="4">
    <source>
        <dbReference type="Pfam" id="PF22807"/>
    </source>
</evidence>
<feature type="compositionally biased region" description="Low complexity" evidence="1">
    <location>
        <begin position="249"/>
        <end position="276"/>
    </location>
</feature>
<dbReference type="KEGG" id="sapo:SAPIO_CDS4575"/>
<dbReference type="SUPFAM" id="SSF50952">
    <property type="entry name" value="Soluble quinoprotein glucose dehydrogenase"/>
    <property type="match status" value="1"/>
</dbReference>
<dbReference type="PANTHER" id="PTHR47797">
    <property type="entry name" value="DEHYDROGENASE, PUTATIVE (AFU_ORTHOLOGUE AFUA_8G05805)-RELATED"/>
    <property type="match status" value="1"/>
</dbReference>
<evidence type="ECO:0000313" key="6">
    <source>
        <dbReference type="Proteomes" id="UP000028545"/>
    </source>
</evidence>
<feature type="domain" description="Cellobiose dehydrogenase-like cytochrome" evidence="3">
    <location>
        <begin position="26"/>
        <end position="203"/>
    </location>
</feature>
<sequence>MRWSSIISAAALATSAAAQDPETFPYCDELDRCFQGHAVDDTGVVFGIAVPEDTSAENFDVIIQVTGPKDTAGWVGVGWGGGMTYNPLTIVWPNGDDVQVSSRMAFGYFVPPLYEDASYTVLPGTHVNETHYQVTAVCKGCTLWAPFDGESTALNGEGENYLAFAYSSVPVDDPTAIDTTFGIHERVGHWIHDFAASKSADFETWVVAGGEGEGDAKAPEAPAEPPAEEEEPPAEGEAPEEDGGDGESSGDASTSSSTVLTTTTTPADPASTSAPDQEPTEEPTPEVEALPLPASCPGVEAPAFPLVTAEGWKIVKISGEVVRPRAVVVDSKGNLLVLESGRGLSALTLGEDGCISTSKLVINNGQLNHGLGITPDGTKVYVSSMTTAWEYSYDAETQEVSGQRVIVKGMYSGGHPSRSLVIPPATPHLLVMQLGSNANFDMESLQIETARANVKVFDISEAPEGGWDWVTEGWDLGYGLRNEIALVVDGNNQVWGIENSADNLGRTAEGTTTDVHIDNPAEELNLLGDPSKPNTDWYGYPVCFTVGEPDVFVDKEFKVGDQFVLSPNATYDDTNCDAEATPPRLAIQAHSAPIDGAFDKDFSNMYVTLHGSWNRAPATGYKVVQIAYHKLEDGNYDPVPSADTHLPYVDIAWNDNVDACSGNTCLRPTGITFDKAFSRLFVASDNAANSELFVLYKTE</sequence>
<feature type="signal peptide" evidence="2">
    <location>
        <begin position="1"/>
        <end position="18"/>
    </location>
</feature>
<organism evidence="5 6">
    <name type="scientific">Pseudallescheria apiosperma</name>
    <name type="common">Scedosporium apiospermum</name>
    <dbReference type="NCBI Taxonomy" id="563466"/>
    <lineage>
        <taxon>Eukaryota</taxon>
        <taxon>Fungi</taxon>
        <taxon>Dikarya</taxon>
        <taxon>Ascomycota</taxon>
        <taxon>Pezizomycotina</taxon>
        <taxon>Sordariomycetes</taxon>
        <taxon>Hypocreomycetidae</taxon>
        <taxon>Microascales</taxon>
        <taxon>Microascaceae</taxon>
        <taxon>Scedosporium</taxon>
    </lineage>
</organism>
<dbReference type="HOGENOM" id="CLU_427550_0_0_1"/>
<keyword evidence="2" id="KW-0732">Signal</keyword>
<dbReference type="GeneID" id="27723647"/>
<dbReference type="RefSeq" id="XP_016643203.1">
    <property type="nucleotide sequence ID" value="XM_016787094.1"/>
</dbReference>
<proteinExistence type="predicted"/>
<comment type="caution">
    <text evidence="5">The sequence shown here is derived from an EMBL/GenBank/DDBJ whole genome shotgun (WGS) entry which is preliminary data.</text>
</comment>
<feature type="domain" description="Pyrroloquinoline quinone-dependent pyranose dehydrogenase beta-propeller" evidence="4">
    <location>
        <begin position="307"/>
        <end position="697"/>
    </location>
</feature>
<keyword evidence="6" id="KW-1185">Reference proteome</keyword>
<dbReference type="InterPro" id="IPR015920">
    <property type="entry name" value="Cellobiose_DH-like_cyt"/>
</dbReference>
<name>A0A084G7U2_PSEDA</name>
<dbReference type="Pfam" id="PF16010">
    <property type="entry name" value="CDH-cyt"/>
    <property type="match status" value="1"/>
</dbReference>
<feature type="chain" id="PRO_5001775437" evidence="2">
    <location>
        <begin position="19"/>
        <end position="699"/>
    </location>
</feature>
<dbReference type="AlphaFoldDB" id="A0A084G7U2"/>
<reference evidence="5 6" key="1">
    <citation type="journal article" date="2014" name="Genome Announc.">
        <title>Draft genome sequence of the pathogenic fungus Scedosporium apiospermum.</title>
        <authorList>
            <person name="Vandeputte P."/>
            <person name="Ghamrawi S."/>
            <person name="Rechenmann M."/>
            <person name="Iltis A."/>
            <person name="Giraud S."/>
            <person name="Fleury M."/>
            <person name="Thornton C."/>
            <person name="Delhaes L."/>
            <person name="Meyer W."/>
            <person name="Papon N."/>
            <person name="Bouchara J.P."/>
        </authorList>
    </citation>
    <scope>NUCLEOTIDE SEQUENCE [LARGE SCALE GENOMIC DNA]</scope>
    <source>
        <strain evidence="5 6">IHEM 14462</strain>
    </source>
</reference>
<evidence type="ECO:0000256" key="2">
    <source>
        <dbReference type="SAM" id="SignalP"/>
    </source>
</evidence>
<feature type="compositionally biased region" description="Acidic residues" evidence="1">
    <location>
        <begin position="226"/>
        <end position="245"/>
    </location>
</feature>
<dbReference type="Pfam" id="PF22807">
    <property type="entry name" value="TrAA12"/>
    <property type="match status" value="1"/>
</dbReference>
<dbReference type="InterPro" id="IPR054539">
    <property type="entry name" value="Beta-prop_PDH"/>
</dbReference>
<evidence type="ECO:0000256" key="1">
    <source>
        <dbReference type="SAM" id="MobiDB-lite"/>
    </source>
</evidence>
<accession>A0A084G7U2</accession>
<dbReference type="SUPFAM" id="SSF49344">
    <property type="entry name" value="CBD9-like"/>
    <property type="match status" value="1"/>
</dbReference>
<feature type="region of interest" description="Disordered" evidence="1">
    <location>
        <begin position="210"/>
        <end position="294"/>
    </location>
</feature>
<dbReference type="Proteomes" id="UP000028545">
    <property type="component" value="Unassembled WGS sequence"/>
</dbReference>
<dbReference type="VEuPathDB" id="FungiDB:SAPIO_CDS4575"/>
<dbReference type="OMA" id="HVNETHY"/>
<dbReference type="OrthoDB" id="507128at2759"/>
<evidence type="ECO:0000313" key="5">
    <source>
        <dbReference type="EMBL" id="KEZ43404.1"/>
    </source>
</evidence>
<evidence type="ECO:0000259" key="3">
    <source>
        <dbReference type="Pfam" id="PF16010"/>
    </source>
</evidence>
<dbReference type="EMBL" id="JOWA01000093">
    <property type="protein sequence ID" value="KEZ43404.1"/>
    <property type="molecule type" value="Genomic_DNA"/>
</dbReference>
<dbReference type="InterPro" id="IPR011042">
    <property type="entry name" value="6-blade_b-propeller_TolB-like"/>
</dbReference>
<dbReference type="PANTHER" id="PTHR47797:SF5">
    <property type="entry name" value="CELLOBIOSE DEHYDROGENASE CYTOCHROME DOMAIN-CONTAINING PROTEIN"/>
    <property type="match status" value="1"/>
</dbReference>